<dbReference type="InterPro" id="IPR036168">
    <property type="entry name" value="AP2_Mu_C_sf"/>
</dbReference>
<comment type="similarity">
    <text evidence="3 14">Belongs to the adaptor complexes medium subunit family. Delta-COP subfamily.</text>
</comment>
<dbReference type="GO" id="GO:0006888">
    <property type="term" value="P:endoplasmic reticulum to Golgi vesicle-mediated transport"/>
    <property type="evidence" value="ECO:0007669"/>
    <property type="project" value="TreeGrafter"/>
</dbReference>
<evidence type="ECO:0000256" key="8">
    <source>
        <dbReference type="ARBA" id="ARBA00022892"/>
    </source>
</evidence>
<dbReference type="SUPFAM" id="SSF55729">
    <property type="entry name" value="Acyl-CoA N-acyltransferases (Nat)"/>
    <property type="match status" value="1"/>
</dbReference>
<reference evidence="18" key="1">
    <citation type="journal article" date="2015" name="Nat. Genet.">
        <title>The genome and transcriptome of the zoonotic hookworm Ancylostoma ceylanicum identify infection-specific gene families.</title>
        <authorList>
            <person name="Schwarz E.M."/>
            <person name="Hu Y."/>
            <person name="Antoshechkin I."/>
            <person name="Miller M.M."/>
            <person name="Sternberg P.W."/>
            <person name="Aroian R.V."/>
        </authorList>
    </citation>
    <scope>NUCLEOTIDE SEQUENCE</scope>
    <source>
        <strain evidence="18">HY135</strain>
    </source>
</reference>
<dbReference type="InterPro" id="IPR016181">
    <property type="entry name" value="Acyl_CoA_acyltransferase"/>
</dbReference>
<dbReference type="Pfam" id="PF00928">
    <property type="entry name" value="Adap_comp_sub"/>
    <property type="match status" value="1"/>
</dbReference>
<evidence type="ECO:0000256" key="2">
    <source>
        <dbReference type="ARBA" id="ARBA00008694"/>
    </source>
</evidence>
<evidence type="ECO:0000256" key="1">
    <source>
        <dbReference type="ARBA" id="ARBA00004255"/>
    </source>
</evidence>
<evidence type="ECO:0000256" key="5">
    <source>
        <dbReference type="ARBA" id="ARBA00022448"/>
    </source>
</evidence>
<evidence type="ECO:0000313" key="17">
    <source>
        <dbReference type="EMBL" id="EYC21357.1"/>
    </source>
</evidence>
<dbReference type="SUPFAM" id="SSF49447">
    <property type="entry name" value="Second domain of Mu2 adaptin subunit (ap50) of ap2 adaptor"/>
    <property type="match status" value="1"/>
</dbReference>
<dbReference type="PROSITE" id="PS51186">
    <property type="entry name" value="GNAT"/>
    <property type="match status" value="1"/>
</dbReference>
<dbReference type="FunFam" id="3.40.630.30:FF:000064">
    <property type="entry name" value="GNAT family acetyltransferase"/>
    <property type="match status" value="1"/>
</dbReference>
<dbReference type="InterPro" id="IPR027059">
    <property type="entry name" value="Coatomer_dsu"/>
</dbReference>
<comment type="similarity">
    <text evidence="2">Belongs to the acetyltransferase family.</text>
</comment>
<dbReference type="InterPro" id="IPR011012">
    <property type="entry name" value="Longin-like_dom_sf"/>
</dbReference>
<dbReference type="PANTHER" id="PTHR10121:SF0">
    <property type="entry name" value="COATOMER SUBUNIT DELTA"/>
    <property type="match status" value="1"/>
</dbReference>
<comment type="function">
    <text evidence="14">The coatomer is a cytosolic protein complex that binds to dilysine motifs and reversibly associates with Golgi non-clathrin-coated vesicles, which further mediate biosynthetic protein transport from the ER, via the Golgi up to the trans Golgi network.</text>
</comment>
<evidence type="ECO:0000256" key="9">
    <source>
        <dbReference type="ARBA" id="ARBA00022927"/>
    </source>
</evidence>
<dbReference type="Gene3D" id="3.40.630.30">
    <property type="match status" value="1"/>
</dbReference>
<organism evidence="17 18">
    <name type="scientific">Ancylostoma ceylanicum</name>
    <dbReference type="NCBI Taxonomy" id="53326"/>
    <lineage>
        <taxon>Eukaryota</taxon>
        <taxon>Metazoa</taxon>
        <taxon>Ecdysozoa</taxon>
        <taxon>Nematoda</taxon>
        <taxon>Chromadorea</taxon>
        <taxon>Rhabditida</taxon>
        <taxon>Rhabditina</taxon>
        <taxon>Rhabditomorpha</taxon>
        <taxon>Strongyloidea</taxon>
        <taxon>Ancylostomatidae</taxon>
        <taxon>Ancylostomatinae</taxon>
        <taxon>Ancylostoma</taxon>
    </lineage>
</organism>
<evidence type="ECO:0000259" key="16">
    <source>
        <dbReference type="PROSITE" id="PS51186"/>
    </source>
</evidence>
<evidence type="ECO:0000256" key="12">
    <source>
        <dbReference type="ARBA" id="ARBA00023315"/>
    </source>
</evidence>
<proteinExistence type="inferred from homology"/>
<dbReference type="Pfam" id="PF00583">
    <property type="entry name" value="Acetyltransf_1"/>
    <property type="match status" value="1"/>
</dbReference>
<keyword evidence="10 14" id="KW-0333">Golgi apparatus</keyword>
<dbReference type="PROSITE" id="PS51072">
    <property type="entry name" value="MHD"/>
    <property type="match status" value="1"/>
</dbReference>
<keyword evidence="5 14" id="KW-0813">Transport</keyword>
<dbReference type="FunFam" id="2.60.40.1170:FF:000007">
    <property type="entry name" value="Coatomer subunit delta"/>
    <property type="match status" value="1"/>
</dbReference>
<evidence type="ECO:0000256" key="13">
    <source>
        <dbReference type="ARBA" id="ARBA00023329"/>
    </source>
</evidence>
<name>A0A016V2U9_9BILA</name>
<keyword evidence="13" id="KW-0968">Cytoplasmic vesicle</keyword>
<dbReference type="Gene3D" id="3.30.450.60">
    <property type="match status" value="1"/>
</dbReference>
<keyword evidence="6 14" id="KW-0963">Cytoplasm</keyword>
<dbReference type="CDD" id="cd14830">
    <property type="entry name" value="Delta_COP_N"/>
    <property type="match status" value="1"/>
</dbReference>
<evidence type="ECO:0000256" key="4">
    <source>
        <dbReference type="ARBA" id="ARBA00011775"/>
    </source>
</evidence>
<dbReference type="GO" id="GO:0006890">
    <property type="term" value="P:retrograde vesicle-mediated transport, Golgi to endoplasmic reticulum"/>
    <property type="evidence" value="ECO:0007669"/>
    <property type="project" value="UniProtKB-UniRule"/>
</dbReference>
<gene>
    <name evidence="17" type="primary">Acey_s0019.g3770</name>
    <name evidence="17" type="synonym">Acey-C13B9.3</name>
    <name evidence="17" type="ORF">Y032_0019g3770</name>
</gene>
<evidence type="ECO:0000313" key="18">
    <source>
        <dbReference type="Proteomes" id="UP000024635"/>
    </source>
</evidence>
<keyword evidence="9 14" id="KW-0653">Protein transport</keyword>
<evidence type="ECO:0000256" key="14">
    <source>
        <dbReference type="RuleBase" id="RU366052"/>
    </source>
</evidence>
<dbReference type="Proteomes" id="UP000024635">
    <property type="component" value="Unassembled WGS sequence"/>
</dbReference>
<keyword evidence="7" id="KW-0808">Transferase</keyword>
<dbReference type="AlphaFoldDB" id="A0A016V2U9"/>
<keyword evidence="18" id="KW-1185">Reference proteome</keyword>
<keyword evidence="11 14" id="KW-0472">Membrane</keyword>
<dbReference type="FunFam" id="3.30.450.60:FF:000003">
    <property type="entry name" value="Coatomer subunit delta"/>
    <property type="match status" value="1"/>
</dbReference>
<dbReference type="CDD" id="cd09254">
    <property type="entry name" value="AP_delta-COPI_MHD"/>
    <property type="match status" value="1"/>
</dbReference>
<sequence>MAVSVSRATSADAPVLMGMIRELAEFEKMPESVKIDETRLAADLDKNAVGGFVLREGDEPAAMLLFYFAYSTWEGQFIHMEDLYVRPASRRKGYGQRLWRELGVLAKEMGVLRIQWDVLDWNSNAIAFYEKMPCENLTKKEGWLLYRLNANGIAALAESLTMVLISASIVSKSGKALVTRVFVSDMTRARMEGLLDAFPKLIGNDKESAQRQHTFIETDSVRYVYHPLDNIYMVLITTKTSNILEDLETLRLFSRVIPEYCRSNDEKEFLAHDFDLIFAFDEVVTLGYRESVNLAQIRTFTEMDSHEERVFLQIKEAQERAAKQAMAEKAKEFKRLQKEALSKGLKPSSASFGASATGISSASTPLAAVQEPVAPRPAATTARAGGGKALKLGAKTKDEDVFLQQLRQEGQAIAPVERTPRDAAGVSAMAAAAPVSNVKREAVHVRTEEKMVATVSRDGGLQGAEILGVVSLSVSAPEYNTVAIQMHNKASSGAQLQVHPNLDKKEWQTSSMLKLKSAGKPFPVNNDVGVLKWKMVLTEEEQLPITLNCWPQESADGCQVNIEYTLQREDLSLENVVITVPLPPATVPVVSECEGSYDYQKARNQIVWTMPVIDSTNSSGTLEFTVPNGHSDHFFPVQVRFYTEKLYCDIGVDAVQSMDGNSAIPFSIETRFISEKYEVV</sequence>
<evidence type="ECO:0000256" key="3">
    <source>
        <dbReference type="ARBA" id="ARBA00010516"/>
    </source>
</evidence>
<evidence type="ECO:0000256" key="11">
    <source>
        <dbReference type="ARBA" id="ARBA00023136"/>
    </source>
</evidence>
<dbReference type="SUPFAM" id="SSF64356">
    <property type="entry name" value="SNARE-like"/>
    <property type="match status" value="1"/>
</dbReference>
<evidence type="ECO:0000256" key="6">
    <source>
        <dbReference type="ARBA" id="ARBA00022490"/>
    </source>
</evidence>
<feature type="domain" description="N-acetyltransferase" evidence="16">
    <location>
        <begin position="3"/>
        <end position="163"/>
    </location>
</feature>
<dbReference type="EMBL" id="JARK01001355">
    <property type="protein sequence ID" value="EYC21357.1"/>
    <property type="molecule type" value="Genomic_DNA"/>
</dbReference>
<dbReference type="GO" id="GO:0030126">
    <property type="term" value="C:COPI vesicle coat"/>
    <property type="evidence" value="ECO:0007669"/>
    <property type="project" value="UniProtKB-UniRule"/>
</dbReference>
<keyword evidence="12" id="KW-0012">Acyltransferase</keyword>
<dbReference type="GO" id="GO:0015031">
    <property type="term" value="P:protein transport"/>
    <property type="evidence" value="ECO:0007669"/>
    <property type="project" value="UniProtKB-KW"/>
</dbReference>
<keyword evidence="8 14" id="KW-0931">ER-Golgi transport</keyword>
<dbReference type="GO" id="GO:0051645">
    <property type="term" value="P:Golgi localization"/>
    <property type="evidence" value="ECO:0007669"/>
    <property type="project" value="TreeGrafter"/>
</dbReference>
<dbReference type="STRING" id="53326.A0A016V2U9"/>
<feature type="domain" description="MHD" evidence="15">
    <location>
        <begin position="440"/>
        <end position="680"/>
    </location>
</feature>
<evidence type="ECO:0000256" key="7">
    <source>
        <dbReference type="ARBA" id="ARBA00022679"/>
    </source>
</evidence>
<dbReference type="InterPro" id="IPR000182">
    <property type="entry name" value="GNAT_dom"/>
</dbReference>
<dbReference type="OrthoDB" id="10266042at2759"/>
<comment type="subcellular location">
    <subcellularLocation>
        <location evidence="14">Cytoplasm</location>
    </subcellularLocation>
    <subcellularLocation>
        <location evidence="1 14">Golgi apparatus membrane</location>
        <topology evidence="1 14">Peripheral membrane protein</topology>
        <orientation evidence="1 14">Cytoplasmic side</orientation>
    </subcellularLocation>
    <subcellularLocation>
        <location evidence="14">Cytoplasmic vesicle</location>
        <location evidence="14">COPI-coated vesicle membrane</location>
        <topology evidence="14">Peripheral membrane protein</topology>
        <orientation evidence="14">Cytoplasmic side</orientation>
    </subcellularLocation>
</comment>
<dbReference type="Gene3D" id="2.60.40.1170">
    <property type="entry name" value="Mu homology domain, subdomain B"/>
    <property type="match status" value="2"/>
</dbReference>
<comment type="caution">
    <text evidence="17">The sequence shown here is derived from an EMBL/GenBank/DDBJ whole genome shotgun (WGS) entry which is preliminary data.</text>
</comment>
<dbReference type="PANTHER" id="PTHR10121">
    <property type="entry name" value="COATOMER SUBUNIT DELTA"/>
    <property type="match status" value="1"/>
</dbReference>
<accession>A0A016V2U9</accession>
<dbReference type="GO" id="GO:0016747">
    <property type="term" value="F:acyltransferase activity, transferring groups other than amino-acyl groups"/>
    <property type="evidence" value="ECO:0007669"/>
    <property type="project" value="InterPro"/>
</dbReference>
<evidence type="ECO:0000259" key="15">
    <source>
        <dbReference type="PROSITE" id="PS51072"/>
    </source>
</evidence>
<dbReference type="CDD" id="cd04301">
    <property type="entry name" value="NAT_SF"/>
    <property type="match status" value="1"/>
</dbReference>
<evidence type="ECO:0000256" key="10">
    <source>
        <dbReference type="ARBA" id="ARBA00023034"/>
    </source>
</evidence>
<comment type="subunit">
    <text evidence="4 14">Oligomeric complex that consists of at least the alpha, beta, beta', gamma, delta, epsilon and zeta subunits.</text>
</comment>
<protein>
    <recommendedName>
        <fullName evidence="14">Coatomer subunit delta</fullName>
    </recommendedName>
</protein>
<dbReference type="GO" id="GO:0000139">
    <property type="term" value="C:Golgi membrane"/>
    <property type="evidence" value="ECO:0007669"/>
    <property type="project" value="UniProtKB-SubCell"/>
</dbReference>
<dbReference type="InterPro" id="IPR028565">
    <property type="entry name" value="MHD"/>
</dbReference>